<dbReference type="EMBL" id="JAPWDV010000001">
    <property type="protein sequence ID" value="KAJ6222520.1"/>
    <property type="molecule type" value="Genomic_DNA"/>
</dbReference>
<name>A0A9Q0RQD8_BLOTA</name>
<evidence type="ECO:0000256" key="6">
    <source>
        <dbReference type="ARBA" id="ARBA00023136"/>
    </source>
</evidence>
<keyword evidence="12" id="KW-1185">Reference proteome</keyword>
<proteinExistence type="inferred from homology"/>
<keyword evidence="3 8" id="KW-0812">Transmembrane</keyword>
<keyword evidence="6 8" id="KW-0472">Membrane</keyword>
<keyword evidence="4 9" id="KW-0732">Signal</keyword>
<dbReference type="InterPro" id="IPR019008">
    <property type="entry name" value="Beta_sandwich_EMC7"/>
</dbReference>
<dbReference type="PANTHER" id="PTHR13605">
    <property type="entry name" value="ER MEMBRANE PROTEIN COMPLEX SUBUNIT 7"/>
    <property type="match status" value="1"/>
</dbReference>
<dbReference type="AlphaFoldDB" id="A0A9Q0RQD8"/>
<feature type="domain" description="ER membrane protein complex subunit 7 beta-sandwich" evidence="10">
    <location>
        <begin position="53"/>
        <end position="160"/>
    </location>
</feature>
<evidence type="ECO:0000313" key="12">
    <source>
        <dbReference type="Proteomes" id="UP001142055"/>
    </source>
</evidence>
<evidence type="ECO:0000256" key="5">
    <source>
        <dbReference type="ARBA" id="ARBA00022989"/>
    </source>
</evidence>
<evidence type="ECO:0000313" key="11">
    <source>
        <dbReference type="EMBL" id="KAJ6222520.1"/>
    </source>
</evidence>
<dbReference type="PANTHER" id="PTHR13605:SF4">
    <property type="entry name" value="ER MEMBRANE PROTEIN COMPLEX SUBUNIT 7"/>
    <property type="match status" value="1"/>
</dbReference>
<dbReference type="InterPro" id="IPR013784">
    <property type="entry name" value="Carb-bd-like_fold"/>
</dbReference>
<feature type="region of interest" description="Disordered" evidence="7">
    <location>
        <begin position="210"/>
        <end position="237"/>
    </location>
</feature>
<feature type="signal peptide" evidence="9">
    <location>
        <begin position="1"/>
        <end position="18"/>
    </location>
</feature>
<feature type="compositionally biased region" description="Low complexity" evidence="7">
    <location>
        <begin position="211"/>
        <end position="228"/>
    </location>
</feature>
<comment type="caution">
    <text evidence="11">The sequence shown here is derived from an EMBL/GenBank/DDBJ whole genome shotgun (WGS) entry which is preliminary data.</text>
</comment>
<dbReference type="GO" id="GO:0030246">
    <property type="term" value="F:carbohydrate binding"/>
    <property type="evidence" value="ECO:0007669"/>
    <property type="project" value="InterPro"/>
</dbReference>
<evidence type="ECO:0000256" key="1">
    <source>
        <dbReference type="ARBA" id="ARBA00004167"/>
    </source>
</evidence>
<comment type="subcellular location">
    <subcellularLocation>
        <location evidence="1">Membrane</location>
        <topology evidence="1">Single-pass membrane protein</topology>
    </subcellularLocation>
</comment>
<evidence type="ECO:0000259" key="10">
    <source>
        <dbReference type="Pfam" id="PF09430"/>
    </source>
</evidence>
<evidence type="ECO:0000256" key="3">
    <source>
        <dbReference type="ARBA" id="ARBA00022692"/>
    </source>
</evidence>
<feature type="transmembrane region" description="Helical" evidence="8">
    <location>
        <begin position="152"/>
        <end position="171"/>
    </location>
</feature>
<organism evidence="11 12">
    <name type="scientific">Blomia tropicalis</name>
    <name type="common">Mite</name>
    <dbReference type="NCBI Taxonomy" id="40697"/>
    <lineage>
        <taxon>Eukaryota</taxon>
        <taxon>Metazoa</taxon>
        <taxon>Ecdysozoa</taxon>
        <taxon>Arthropoda</taxon>
        <taxon>Chelicerata</taxon>
        <taxon>Arachnida</taxon>
        <taxon>Acari</taxon>
        <taxon>Acariformes</taxon>
        <taxon>Sarcoptiformes</taxon>
        <taxon>Astigmata</taxon>
        <taxon>Glycyphagoidea</taxon>
        <taxon>Echimyopodidae</taxon>
        <taxon>Blomia</taxon>
    </lineage>
</organism>
<dbReference type="GO" id="GO:0072546">
    <property type="term" value="C:EMC complex"/>
    <property type="evidence" value="ECO:0007669"/>
    <property type="project" value="TreeGrafter"/>
</dbReference>
<gene>
    <name evidence="11" type="ORF">RDWZM_001065</name>
</gene>
<dbReference type="InterPro" id="IPR039163">
    <property type="entry name" value="EMC7"/>
</dbReference>
<feature type="chain" id="PRO_5040414633" description="ER membrane protein complex subunit 7 beta-sandwich domain-containing protein" evidence="9">
    <location>
        <begin position="19"/>
        <end position="237"/>
    </location>
</feature>
<sequence>MVFTTLALLLGLVGLIQSSDISDFQNTPSNTNDLFRIEGKIFTHDSLPLSKQYLVETKVFVNYGQYFGFLKPDGSFEISNLAPGSYVVEVSNPDFFYEPIRVDINSKGKIRARKINYIQATEVKQLTYPLKFKAKVPFKYFQIRETWKITDFIFNPMVLMMVLPLLFIMVLPKMMNANDPETQKELQNFQKMGDVGESLPELSEMVANWLGNKPNQQQPGPSNSQKQLKSNKKAKQT</sequence>
<evidence type="ECO:0000256" key="7">
    <source>
        <dbReference type="SAM" id="MobiDB-lite"/>
    </source>
</evidence>
<comment type="similarity">
    <text evidence="2">Belongs to the EMC7 family.</text>
</comment>
<dbReference type="Pfam" id="PF09430">
    <property type="entry name" value="EMC7_beta-sandw"/>
    <property type="match status" value="1"/>
</dbReference>
<keyword evidence="5 8" id="KW-1133">Transmembrane helix</keyword>
<evidence type="ECO:0000256" key="2">
    <source>
        <dbReference type="ARBA" id="ARBA00008880"/>
    </source>
</evidence>
<dbReference type="OMA" id="FRPREEW"/>
<accession>A0A9Q0RQD8</accession>
<dbReference type="Proteomes" id="UP001142055">
    <property type="component" value="Chromosome 1"/>
</dbReference>
<dbReference type="SUPFAM" id="SSF49452">
    <property type="entry name" value="Starch-binding domain-like"/>
    <property type="match status" value="1"/>
</dbReference>
<evidence type="ECO:0000256" key="9">
    <source>
        <dbReference type="SAM" id="SignalP"/>
    </source>
</evidence>
<evidence type="ECO:0000256" key="8">
    <source>
        <dbReference type="SAM" id="Phobius"/>
    </source>
</evidence>
<evidence type="ECO:0000256" key="4">
    <source>
        <dbReference type="ARBA" id="ARBA00022729"/>
    </source>
</evidence>
<reference evidence="11" key="1">
    <citation type="submission" date="2022-12" db="EMBL/GenBank/DDBJ databases">
        <title>Genome assemblies of Blomia tropicalis.</title>
        <authorList>
            <person name="Cui Y."/>
        </authorList>
    </citation>
    <scope>NUCLEOTIDE SEQUENCE</scope>
    <source>
        <tissue evidence="11">Adult mites</tissue>
    </source>
</reference>
<protein>
    <recommendedName>
        <fullName evidence="10">ER membrane protein complex subunit 7 beta-sandwich domain-containing protein</fullName>
    </recommendedName>
</protein>